<evidence type="ECO:0000256" key="10">
    <source>
        <dbReference type="ARBA" id="ARBA00023239"/>
    </source>
</evidence>
<keyword evidence="6" id="KW-0255">Endonuclease</keyword>
<dbReference type="GO" id="GO:0016829">
    <property type="term" value="F:lyase activity"/>
    <property type="evidence" value="ECO:0007669"/>
    <property type="project" value="UniProtKB-KW"/>
</dbReference>
<comment type="cofactor">
    <cofactor evidence="1">
        <name>Mn(2+)</name>
        <dbReference type="ChEBI" id="CHEBI:29035"/>
    </cofactor>
</comment>
<dbReference type="InterPro" id="IPR037227">
    <property type="entry name" value="EndoU-like"/>
</dbReference>
<organism evidence="12 13">
    <name type="scientific">Piromyces finnis</name>
    <dbReference type="NCBI Taxonomy" id="1754191"/>
    <lineage>
        <taxon>Eukaryota</taxon>
        <taxon>Fungi</taxon>
        <taxon>Fungi incertae sedis</taxon>
        <taxon>Chytridiomycota</taxon>
        <taxon>Chytridiomycota incertae sedis</taxon>
        <taxon>Neocallimastigomycetes</taxon>
        <taxon>Neocallimastigales</taxon>
        <taxon>Neocallimastigaceae</taxon>
        <taxon>Piromyces</taxon>
    </lineage>
</organism>
<evidence type="ECO:0000256" key="4">
    <source>
        <dbReference type="ARBA" id="ARBA00022722"/>
    </source>
</evidence>
<dbReference type="AlphaFoldDB" id="A0A1Y1VNC1"/>
<evidence type="ECO:0000256" key="8">
    <source>
        <dbReference type="ARBA" id="ARBA00022884"/>
    </source>
</evidence>
<comment type="caution">
    <text evidence="12">The sequence shown here is derived from an EMBL/GenBank/DDBJ whole genome shotgun (WGS) entry which is preliminary data.</text>
</comment>
<dbReference type="PROSITE" id="PS51959">
    <property type="entry name" value="ENDOU"/>
    <property type="match status" value="1"/>
</dbReference>
<evidence type="ECO:0000256" key="7">
    <source>
        <dbReference type="ARBA" id="ARBA00022801"/>
    </source>
</evidence>
<evidence type="ECO:0000256" key="9">
    <source>
        <dbReference type="ARBA" id="ARBA00023211"/>
    </source>
</evidence>
<protein>
    <recommendedName>
        <fullName evidence="11">EndoU domain-containing protein</fullName>
    </recommendedName>
</protein>
<dbReference type="OrthoDB" id="430326at2759"/>
<keyword evidence="13" id="KW-1185">Reference proteome</keyword>
<keyword evidence="9" id="KW-0464">Manganese</keyword>
<reference evidence="12 13" key="2">
    <citation type="submission" date="2016-08" db="EMBL/GenBank/DDBJ databases">
        <title>Pervasive Adenine N6-methylation of Active Genes in Fungi.</title>
        <authorList>
            <consortium name="DOE Joint Genome Institute"/>
            <person name="Mondo S.J."/>
            <person name="Dannebaum R.O."/>
            <person name="Kuo R.C."/>
            <person name="Labutti K."/>
            <person name="Haridas S."/>
            <person name="Kuo A."/>
            <person name="Salamov A."/>
            <person name="Ahrendt S.R."/>
            <person name="Lipzen A."/>
            <person name="Sullivan W."/>
            <person name="Andreopoulos W.B."/>
            <person name="Clum A."/>
            <person name="Lindquist E."/>
            <person name="Daum C."/>
            <person name="Ramamoorthy G.K."/>
            <person name="Gryganskyi A."/>
            <person name="Culley D."/>
            <person name="Magnuson J.K."/>
            <person name="James T.Y."/>
            <person name="O'Malley M.A."/>
            <person name="Stajich J.E."/>
            <person name="Spatafora J.W."/>
            <person name="Visel A."/>
            <person name="Grigoriev I.V."/>
        </authorList>
    </citation>
    <scope>NUCLEOTIDE SEQUENCE [LARGE SCALE GENOMIC DNA]</scope>
    <source>
        <strain evidence="13">finn</strain>
    </source>
</reference>
<dbReference type="GO" id="GO:0003723">
    <property type="term" value="F:RNA binding"/>
    <property type="evidence" value="ECO:0007669"/>
    <property type="project" value="UniProtKB-KW"/>
</dbReference>
<accession>A0A1Y1VNC1</accession>
<dbReference type="Pfam" id="PF09412">
    <property type="entry name" value="XendoU"/>
    <property type="match status" value="1"/>
</dbReference>
<reference evidence="12 13" key="1">
    <citation type="submission" date="2016-08" db="EMBL/GenBank/DDBJ databases">
        <title>Genomes of anaerobic fungi encode conserved fungal cellulosomes for biomass hydrolysis.</title>
        <authorList>
            <consortium name="DOE Joint Genome Institute"/>
            <person name="Haitjema C.H."/>
            <person name="Gilmore S.P."/>
            <person name="Henske J.K."/>
            <person name="Solomon K.V."/>
            <person name="De Groot R."/>
            <person name="Kuo A."/>
            <person name="Mondo S.J."/>
            <person name="Salamov A.A."/>
            <person name="Labutti K."/>
            <person name="Zhao Z."/>
            <person name="Chiniquy J."/>
            <person name="Barry K."/>
            <person name="Brewer H.M."/>
            <person name="Purvine S.O."/>
            <person name="Wright A.T."/>
            <person name="Boxma B."/>
            <person name="Van Alen T."/>
            <person name="Hackstein J.H."/>
            <person name="Baker S.E."/>
            <person name="Grigoriev I.V."/>
            <person name="O'Malley M.A."/>
        </authorList>
    </citation>
    <scope>NUCLEOTIDE SEQUENCE [LARGE SCALE GENOMIC DNA]</scope>
    <source>
        <strain evidence="13">finn</strain>
    </source>
</reference>
<dbReference type="GO" id="GO:0046872">
    <property type="term" value="F:metal ion binding"/>
    <property type="evidence" value="ECO:0007669"/>
    <property type="project" value="UniProtKB-KW"/>
</dbReference>
<evidence type="ECO:0000259" key="11">
    <source>
        <dbReference type="PROSITE" id="PS51959"/>
    </source>
</evidence>
<keyword evidence="7" id="KW-0378">Hydrolase</keyword>
<keyword evidence="10" id="KW-0456">Lyase</keyword>
<dbReference type="Proteomes" id="UP000193719">
    <property type="component" value="Unassembled WGS sequence"/>
</dbReference>
<dbReference type="InterPro" id="IPR039787">
    <property type="entry name" value="ENDOU"/>
</dbReference>
<evidence type="ECO:0000313" key="12">
    <source>
        <dbReference type="EMBL" id="ORX60918.1"/>
    </source>
</evidence>
<gene>
    <name evidence="12" type="ORF">BCR36DRAFT_3727</name>
</gene>
<evidence type="ECO:0000256" key="1">
    <source>
        <dbReference type="ARBA" id="ARBA00001936"/>
    </source>
</evidence>
<evidence type="ECO:0000256" key="2">
    <source>
        <dbReference type="ARBA" id="ARBA00010168"/>
    </source>
</evidence>
<dbReference type="PANTHER" id="PTHR12439">
    <property type="entry name" value="PLACENTAL PROTEIN 11-RELATED"/>
    <property type="match status" value="1"/>
</dbReference>
<comment type="similarity">
    <text evidence="2">Belongs to the ENDOU family.</text>
</comment>
<sequence length="223" mass="26239">MDKFNSIPTIKLFNDLLDNYTPELGVSETINQKEKKEINKFIDSICETTPMKYCFNYLVSKNEISDDLSEFKNELYNIWFRGYYRKAVNDTSAFEHVFVGEVKENNDGVIGFHNWITIYKEEQKGNFDYRGWIPPRKNAETNEKPDQDSFALSIKFDWKGIEKPVTSCLIGTSPECEVAMYTLMYYLSEEVEVNYENYKIKFIMHTFENRNGKNIGTCYPELI</sequence>
<keyword evidence="4" id="KW-0540">Nuclease</keyword>
<proteinExistence type="inferred from homology"/>
<dbReference type="GO" id="GO:0004521">
    <property type="term" value="F:RNA endonuclease activity"/>
    <property type="evidence" value="ECO:0007669"/>
    <property type="project" value="InterPro"/>
</dbReference>
<dbReference type="GO" id="GO:0016787">
    <property type="term" value="F:hydrolase activity"/>
    <property type="evidence" value="ECO:0007669"/>
    <property type="project" value="UniProtKB-KW"/>
</dbReference>
<comment type="subunit">
    <text evidence="3">Monomer.</text>
</comment>
<evidence type="ECO:0000256" key="5">
    <source>
        <dbReference type="ARBA" id="ARBA00022723"/>
    </source>
</evidence>
<dbReference type="SUPFAM" id="SSF142877">
    <property type="entry name" value="EndoU-like"/>
    <property type="match status" value="1"/>
</dbReference>
<dbReference type="CDD" id="cd21159">
    <property type="entry name" value="XendoU"/>
    <property type="match status" value="1"/>
</dbReference>
<evidence type="ECO:0000313" key="13">
    <source>
        <dbReference type="Proteomes" id="UP000193719"/>
    </source>
</evidence>
<dbReference type="EMBL" id="MCFH01000001">
    <property type="protein sequence ID" value="ORX60918.1"/>
    <property type="molecule type" value="Genomic_DNA"/>
</dbReference>
<keyword evidence="5" id="KW-0479">Metal-binding</keyword>
<evidence type="ECO:0000256" key="6">
    <source>
        <dbReference type="ARBA" id="ARBA00022759"/>
    </source>
</evidence>
<dbReference type="InterPro" id="IPR018998">
    <property type="entry name" value="EndoU_C"/>
</dbReference>
<name>A0A1Y1VNC1_9FUNG</name>
<keyword evidence="8" id="KW-0694">RNA-binding</keyword>
<evidence type="ECO:0000256" key="3">
    <source>
        <dbReference type="ARBA" id="ARBA00011245"/>
    </source>
</evidence>
<dbReference type="PANTHER" id="PTHR12439:SF11">
    <property type="entry name" value="URIDYLATE-SPECIFIC ENDORIBONUCLEASE"/>
    <property type="match status" value="1"/>
</dbReference>
<feature type="domain" description="EndoU" evidence="11">
    <location>
        <begin position="1"/>
        <end position="223"/>
    </location>
</feature>